<dbReference type="Pfam" id="PF02604">
    <property type="entry name" value="PhdYeFM_antitox"/>
    <property type="match status" value="1"/>
</dbReference>
<gene>
    <name evidence="3" type="ORF">COA96_17260</name>
</gene>
<reference evidence="4" key="1">
    <citation type="submission" date="2017-08" db="EMBL/GenBank/DDBJ databases">
        <title>A dynamic microbial community with high functional redundancy inhabits the cold, oxic subseafloor aquifer.</title>
        <authorList>
            <person name="Tully B.J."/>
            <person name="Wheat C.G."/>
            <person name="Glazer B.T."/>
            <person name="Huber J.A."/>
        </authorList>
    </citation>
    <scope>NUCLEOTIDE SEQUENCE [LARGE SCALE GENOMIC DNA]</scope>
</reference>
<evidence type="ECO:0000313" key="3">
    <source>
        <dbReference type="EMBL" id="PCJ18123.1"/>
    </source>
</evidence>
<dbReference type="SUPFAM" id="SSF143120">
    <property type="entry name" value="YefM-like"/>
    <property type="match status" value="1"/>
</dbReference>
<evidence type="ECO:0000256" key="2">
    <source>
        <dbReference type="RuleBase" id="RU362080"/>
    </source>
</evidence>
<name>A0A2A5AFR7_9GAMM</name>
<evidence type="ECO:0000313" key="4">
    <source>
        <dbReference type="Proteomes" id="UP000218327"/>
    </source>
</evidence>
<accession>A0A2A5AFR7</accession>
<dbReference type="Gene3D" id="3.40.1620.10">
    <property type="entry name" value="YefM-like domain"/>
    <property type="match status" value="1"/>
</dbReference>
<dbReference type="InterPro" id="IPR006442">
    <property type="entry name" value="Antitoxin_Phd/YefM"/>
</dbReference>
<dbReference type="InterPro" id="IPR036165">
    <property type="entry name" value="YefM-like_sf"/>
</dbReference>
<comment type="function">
    <text evidence="2">Antitoxin component of a type II toxin-antitoxin (TA) system.</text>
</comment>
<protein>
    <recommendedName>
        <fullName evidence="2">Antitoxin</fullName>
    </recommendedName>
</protein>
<proteinExistence type="inferred from homology"/>
<dbReference type="Proteomes" id="UP000218327">
    <property type="component" value="Unassembled WGS sequence"/>
</dbReference>
<comment type="caution">
    <text evidence="3">The sequence shown here is derived from an EMBL/GenBank/DDBJ whole genome shotgun (WGS) entry which is preliminary data.</text>
</comment>
<organism evidence="3 4">
    <name type="scientific">SAR86 cluster bacterium</name>
    <dbReference type="NCBI Taxonomy" id="2030880"/>
    <lineage>
        <taxon>Bacteria</taxon>
        <taxon>Pseudomonadati</taxon>
        <taxon>Pseudomonadota</taxon>
        <taxon>Gammaproteobacteria</taxon>
        <taxon>SAR86 cluster</taxon>
    </lineage>
</organism>
<comment type="similarity">
    <text evidence="1 2">Belongs to the phD/YefM antitoxin family.</text>
</comment>
<evidence type="ECO:0000256" key="1">
    <source>
        <dbReference type="ARBA" id="ARBA00009981"/>
    </source>
</evidence>
<dbReference type="AlphaFoldDB" id="A0A2A5AFR7"/>
<sequence>MMKISISDAKANLSKLVNIAYHGETVVILKNNVPLVDLVAHKPEGKRKLGLLVGEFTVPDDFLDENEEINQMFLGGD</sequence>
<dbReference type="NCBIfam" id="TIGR01552">
    <property type="entry name" value="phd_fam"/>
    <property type="match status" value="1"/>
</dbReference>
<dbReference type="EMBL" id="NVVJ01000102">
    <property type="protein sequence ID" value="PCJ18123.1"/>
    <property type="molecule type" value="Genomic_DNA"/>
</dbReference>